<name>A0ABY6DQZ9_9NEIS</name>
<evidence type="ECO:0000259" key="1">
    <source>
        <dbReference type="Pfam" id="PF13472"/>
    </source>
</evidence>
<dbReference type="InterPro" id="IPR013830">
    <property type="entry name" value="SGNH_hydro"/>
</dbReference>
<sequence length="210" mass="22539">MMGLRGYGRMVVGLLALWLGLITAPVRAAEPVLLVFGDSLSAGYGIAAQAAWPRLLDQTLKQQGKPYRVVNASVSGETTAGGRTRFPAALKQHKPTIVVIELGANDGLRGLPVKTARANLAAMIEAAQRSGAKVHLVGMQMPPNYGPDYTAEFAAAYADLARRYRTGFTPFLLAPVIARPDLFQNDRLHPTAEAQPLLARMLARDLAPLL</sequence>
<protein>
    <submittedName>
        <fullName evidence="2">Arylesterase</fullName>
    </submittedName>
</protein>
<evidence type="ECO:0000313" key="3">
    <source>
        <dbReference type="Proteomes" id="UP001061302"/>
    </source>
</evidence>
<proteinExistence type="predicted"/>
<evidence type="ECO:0000313" key="2">
    <source>
        <dbReference type="EMBL" id="UXY16747.1"/>
    </source>
</evidence>
<dbReference type="SUPFAM" id="SSF52266">
    <property type="entry name" value="SGNH hydrolase"/>
    <property type="match status" value="1"/>
</dbReference>
<dbReference type="EMBL" id="CP106753">
    <property type="protein sequence ID" value="UXY16747.1"/>
    <property type="molecule type" value="Genomic_DNA"/>
</dbReference>
<dbReference type="InterPro" id="IPR036514">
    <property type="entry name" value="SGNH_hydro_sf"/>
</dbReference>
<organism evidence="2 3">
    <name type="scientific">Chitiniphilus purpureus</name>
    <dbReference type="NCBI Taxonomy" id="2981137"/>
    <lineage>
        <taxon>Bacteria</taxon>
        <taxon>Pseudomonadati</taxon>
        <taxon>Pseudomonadota</taxon>
        <taxon>Betaproteobacteria</taxon>
        <taxon>Neisseriales</taxon>
        <taxon>Chitinibacteraceae</taxon>
        <taxon>Chitiniphilus</taxon>
    </lineage>
</organism>
<dbReference type="PROSITE" id="PS01098">
    <property type="entry name" value="LIPASE_GDSL_SER"/>
    <property type="match status" value="1"/>
</dbReference>
<dbReference type="PANTHER" id="PTHR30383:SF24">
    <property type="entry name" value="THIOESTERASE 1_PROTEASE 1_LYSOPHOSPHOLIPASE L1"/>
    <property type="match status" value="1"/>
</dbReference>
<keyword evidence="3" id="KW-1185">Reference proteome</keyword>
<dbReference type="InterPro" id="IPR051532">
    <property type="entry name" value="Ester_Hydrolysis_Enzymes"/>
</dbReference>
<feature type="domain" description="SGNH hydrolase-type esterase" evidence="1">
    <location>
        <begin position="35"/>
        <end position="194"/>
    </location>
</feature>
<accession>A0ABY6DQZ9</accession>
<reference evidence="2" key="1">
    <citation type="submission" date="2022-10" db="EMBL/GenBank/DDBJ databases">
        <title>Chitiniphilus purpureus sp. nov., a novel chitin-degrading bacterium isolated from crawfish pond sediment.</title>
        <authorList>
            <person name="Li K."/>
        </authorList>
    </citation>
    <scope>NUCLEOTIDE SEQUENCE</scope>
    <source>
        <strain evidence="2">CD1</strain>
    </source>
</reference>
<dbReference type="CDD" id="cd01822">
    <property type="entry name" value="Lysophospholipase_L1_like"/>
    <property type="match status" value="1"/>
</dbReference>
<gene>
    <name evidence="2" type="ORF">N8I74_06920</name>
</gene>
<dbReference type="InterPro" id="IPR008265">
    <property type="entry name" value="Lipase_GDSL_AS"/>
</dbReference>
<dbReference type="Gene3D" id="3.40.50.1110">
    <property type="entry name" value="SGNH hydrolase"/>
    <property type="match status" value="1"/>
</dbReference>
<dbReference type="PANTHER" id="PTHR30383">
    <property type="entry name" value="THIOESTERASE 1/PROTEASE 1/LYSOPHOSPHOLIPASE L1"/>
    <property type="match status" value="1"/>
</dbReference>
<dbReference type="Proteomes" id="UP001061302">
    <property type="component" value="Chromosome"/>
</dbReference>
<dbReference type="Pfam" id="PF13472">
    <property type="entry name" value="Lipase_GDSL_2"/>
    <property type="match status" value="1"/>
</dbReference>
<dbReference type="RefSeq" id="WP_263126137.1">
    <property type="nucleotide sequence ID" value="NZ_CP106753.1"/>
</dbReference>